<dbReference type="OrthoDB" id="5402186at2"/>
<sequence length="126" mass="14178">MPVEWNIDEDARLTTVRVDGPLTLTIGRETLAALYAEPGYHSPMASLWDLRKAQLDPRPGEVQQFVEFIRTHRGARGTDQTALVVARPADFGISRMYQAYAETTLDFPVRVFLDLDEARAWLADSA</sequence>
<dbReference type="AlphaFoldDB" id="A0A2S9XKG2"/>
<gene>
    <name evidence="1" type="ORF">ENSA5_44280</name>
</gene>
<organism evidence="1 2">
    <name type="scientific">Enhygromyxa salina</name>
    <dbReference type="NCBI Taxonomy" id="215803"/>
    <lineage>
        <taxon>Bacteria</taxon>
        <taxon>Pseudomonadati</taxon>
        <taxon>Myxococcota</taxon>
        <taxon>Polyangia</taxon>
        <taxon>Nannocystales</taxon>
        <taxon>Nannocystaceae</taxon>
        <taxon>Enhygromyxa</taxon>
    </lineage>
</organism>
<comment type="caution">
    <text evidence="1">The sequence shown here is derived from an EMBL/GenBank/DDBJ whole genome shotgun (WGS) entry which is preliminary data.</text>
</comment>
<name>A0A2S9XKG2_9BACT</name>
<protein>
    <recommendedName>
        <fullName evidence="3">STAS/SEC14 domain-containing protein</fullName>
    </recommendedName>
</protein>
<proteinExistence type="predicted"/>
<dbReference type="Proteomes" id="UP000237968">
    <property type="component" value="Unassembled WGS sequence"/>
</dbReference>
<dbReference type="EMBL" id="PVNK01000190">
    <property type="protein sequence ID" value="PRP93161.1"/>
    <property type="molecule type" value="Genomic_DNA"/>
</dbReference>
<evidence type="ECO:0008006" key="3">
    <source>
        <dbReference type="Google" id="ProtNLM"/>
    </source>
</evidence>
<dbReference type="RefSeq" id="WP_146155989.1">
    <property type="nucleotide sequence ID" value="NZ_PVNK01000190.1"/>
</dbReference>
<evidence type="ECO:0000313" key="1">
    <source>
        <dbReference type="EMBL" id="PRP93161.1"/>
    </source>
</evidence>
<keyword evidence="2" id="KW-1185">Reference proteome</keyword>
<evidence type="ECO:0000313" key="2">
    <source>
        <dbReference type="Proteomes" id="UP000237968"/>
    </source>
</evidence>
<accession>A0A2S9XKG2</accession>
<reference evidence="1 2" key="1">
    <citation type="submission" date="2018-03" db="EMBL/GenBank/DDBJ databases">
        <title>Draft Genome Sequences of the Obligatory Marine Myxobacteria Enhygromyxa salina SWB005.</title>
        <authorList>
            <person name="Poehlein A."/>
            <person name="Moghaddam J.A."/>
            <person name="Harms H."/>
            <person name="Alanjari M."/>
            <person name="Koenig G.M."/>
            <person name="Daniel R."/>
            <person name="Schaeberle T.F."/>
        </authorList>
    </citation>
    <scope>NUCLEOTIDE SEQUENCE [LARGE SCALE GENOMIC DNA]</scope>
    <source>
        <strain evidence="1 2">SWB005</strain>
    </source>
</reference>